<evidence type="ECO:0000256" key="6">
    <source>
        <dbReference type="ARBA" id="ARBA00018045"/>
    </source>
</evidence>
<protein>
    <recommendedName>
        <fullName evidence="6">tRNA wybutosine-synthesizing protein 4</fullName>
        <ecNumber evidence="5">2.1.1.290</ecNumber>
        <ecNumber evidence="4">2.3.1.231</ecNumber>
    </recommendedName>
    <alternativeName>
        <fullName evidence="20">tRNA(Phe) (7-(3-amino-3-(methoxycarbonyl)propyl)wyosine(37)-N)-methoxycarbonyltransferase</fullName>
    </alternativeName>
    <alternativeName>
        <fullName evidence="19">tRNA(Phe) (7-(3-amino-3-carboxypropyl)wyosine(37)-O)-methyltransferase</fullName>
    </alternativeName>
</protein>
<dbReference type="GO" id="GO:0030488">
    <property type="term" value="P:tRNA methylation"/>
    <property type="evidence" value="ECO:0007669"/>
    <property type="project" value="TreeGrafter"/>
</dbReference>
<reference evidence="23" key="1">
    <citation type="submission" date="2021-02" db="EMBL/GenBank/DDBJ databases">
        <authorList>
            <person name="Nowell W R."/>
        </authorList>
    </citation>
    <scope>NUCLEOTIDE SEQUENCE</scope>
</reference>
<dbReference type="InterPro" id="IPR013088">
    <property type="entry name" value="Znf_NHR/GATA"/>
</dbReference>
<evidence type="ECO:0000256" key="16">
    <source>
        <dbReference type="ARBA" id="ARBA00023163"/>
    </source>
</evidence>
<evidence type="ECO:0000313" key="23">
    <source>
        <dbReference type="EMBL" id="CAF1374670.1"/>
    </source>
</evidence>
<dbReference type="InterPro" id="IPR011043">
    <property type="entry name" value="Gal_Oxase/kelch_b-propeller"/>
</dbReference>
<accession>A0A815J561</accession>
<evidence type="ECO:0000256" key="17">
    <source>
        <dbReference type="ARBA" id="ARBA00023170"/>
    </source>
</evidence>
<dbReference type="UniPathway" id="UPA00375"/>
<comment type="catalytic activity">
    <reaction evidence="1">
        <text>7-[(3S)-3-amino-3-carboxypropyl]wyosine(37) in tRNA(Phe) + S-adenosyl-L-methionine = 7-[(3S)-(3-amino-3-methoxycarbonyl)propyl]wyosine(37) in tRNA(Phe) + S-adenosyl-L-homocysteine</text>
        <dbReference type="Rhea" id="RHEA:36903"/>
        <dbReference type="Rhea" id="RHEA-COMP:10379"/>
        <dbReference type="Rhea" id="RHEA-COMP:11844"/>
        <dbReference type="ChEBI" id="CHEBI:57856"/>
        <dbReference type="ChEBI" id="CHEBI:59789"/>
        <dbReference type="ChEBI" id="CHEBI:73543"/>
        <dbReference type="ChEBI" id="CHEBI:74275"/>
        <dbReference type="EC" id="2.1.1.290"/>
    </reaction>
</comment>
<dbReference type="PANTHER" id="PTHR46529:SF1">
    <property type="entry name" value="TRNA WYBUTOSINE-SYNTHESIZING PROTEIN 4"/>
    <property type="match status" value="1"/>
</dbReference>
<dbReference type="Gene3D" id="2.120.10.80">
    <property type="entry name" value="Kelch-type beta propeller"/>
    <property type="match status" value="1"/>
</dbReference>
<dbReference type="GO" id="GO:0008270">
    <property type="term" value="F:zinc ion binding"/>
    <property type="evidence" value="ECO:0007669"/>
    <property type="project" value="UniProtKB-KW"/>
</dbReference>
<gene>
    <name evidence="23" type="ORF">XAT740_LOCUS32734</name>
</gene>
<keyword evidence="8" id="KW-0808">Transferase</keyword>
<keyword evidence="16" id="KW-0804">Transcription</keyword>
<evidence type="ECO:0000256" key="3">
    <source>
        <dbReference type="ARBA" id="ARBA00010703"/>
    </source>
</evidence>
<keyword evidence="10" id="KW-0819">tRNA processing</keyword>
<comment type="catalytic activity">
    <reaction evidence="21">
        <text>7-[(3S)-(3-amino-3-methoxycarbonyl)propyl]wyosine(37) in tRNA(Phe) + S-adenosyl-L-methionine + CO2 = wybutosine(37) in tRNA(Phe) + S-adenosyl-L-homocysteine + 2 H(+)</text>
        <dbReference type="Rhea" id="RHEA:37119"/>
        <dbReference type="Rhea" id="RHEA-COMP:11844"/>
        <dbReference type="Rhea" id="RHEA-COMP:11847"/>
        <dbReference type="ChEBI" id="CHEBI:15378"/>
        <dbReference type="ChEBI" id="CHEBI:16526"/>
        <dbReference type="ChEBI" id="CHEBI:57856"/>
        <dbReference type="ChEBI" id="CHEBI:59789"/>
        <dbReference type="ChEBI" id="CHEBI:73544"/>
        <dbReference type="ChEBI" id="CHEBI:74275"/>
        <dbReference type="EC" id="2.3.1.231"/>
    </reaction>
</comment>
<evidence type="ECO:0000256" key="5">
    <source>
        <dbReference type="ARBA" id="ARBA00012779"/>
    </source>
</evidence>
<dbReference type="GO" id="GO:0003700">
    <property type="term" value="F:DNA-binding transcription factor activity"/>
    <property type="evidence" value="ECO:0007669"/>
    <property type="project" value="InterPro"/>
</dbReference>
<keyword evidence="24" id="KW-1185">Reference proteome</keyword>
<evidence type="ECO:0000256" key="15">
    <source>
        <dbReference type="ARBA" id="ARBA00023125"/>
    </source>
</evidence>
<keyword evidence="18" id="KW-0539">Nucleus</keyword>
<sequence length="1031" mass="118236">MEEAFRINQRKSRKARNDIAVQGTNDSSILSKVSMVKLGYFNDLYLRDFVDKDVRRSPSINRGYYIRMKALDYALNMFYSTYDQREVQIVNLGAGFDATWFRLEEERKQRTHFIDIDFPEVMKRKLALIEVRSRLSEQFEPVHTFSSLDNFAVTNEKYSLIGVDMRDSLTLNTLLQTVKVDETKPTLLISEVVLTYMGRSSCNRVIQWILDFFQECILCTYEQVLPDDGFGQVMVAHFAKLGSPLKCIHQYPTSESQVQRYTHLGFDLSLCVNMHNFYRNGLSSEEHNRIDLLEPFDEIEEWQSKCAHYILLFGLKTPINVAQQWFEQMTKDFVSIIHLRKGALQSNCMDDQLKVNLQFELYPTSMTYAQRFGHQSILINGKYIWTVGGFGTVDGRHRRLKTIEVLNIENGDIQRLDNHLLGECVFHTCHVSGDFILAFFGRKSPGILNPCSSININTLEISNFNEDDKFLRRWRHCSCYIQETDKIVIFGGKNSMSQSNNDTICLRTNGQLIPSQFSQLIPTNRNSARLSAYKHFAILTGGLLENEEPTNEIWFLDTSKDHMTWTLFPTNGHIIPRYSHTADIIDDTLWLLGGINANERRPPGLCKINLITGEAVEYLIPVSTCAEQPIILYNHQTVLLNKTTFLILGGGGNCFSFGALINQPMTLKFDHLIKNMVLTKRTCNLPLICQICGDVARGINFEVMTCMSCKAFFRRHALQPANHLQCQLHNNCEITRLTRGGCSACRLRKCLSSGMNPSLIRYIPGKHRPVKKKKMHLLPSLKPLNLLQNDSSTLTTLEWNLLSNILHAYDQNNVIEHSTCMLKKQALLPPKLRAKPSVTLEIVAYFYSTFQTFIDRVPFYHELSLATRQILTERNSKLTGACHSIYVVRETNAVEYPAYMMGSAEVYGAENAKILQQFIARLEPNSVIFKLLMLLIGFSESASIVIPVKNWHTGSIPNRSLLLRIQDLLVTMIWKYLNYQHGFQGAIRCFTSYIAYILNTLRWMERGPKAQYEEMVGTVIDNVDRSLTLSV</sequence>
<dbReference type="GO" id="GO:0008175">
    <property type="term" value="F:tRNA methyltransferase activity"/>
    <property type="evidence" value="ECO:0007669"/>
    <property type="project" value="TreeGrafter"/>
</dbReference>
<proteinExistence type="inferred from homology"/>
<evidence type="ECO:0000256" key="9">
    <source>
        <dbReference type="ARBA" id="ARBA00022691"/>
    </source>
</evidence>
<dbReference type="SUPFAM" id="SSF53335">
    <property type="entry name" value="S-adenosyl-L-methionine-dependent methyltransferases"/>
    <property type="match status" value="1"/>
</dbReference>
<keyword evidence="7" id="KW-0489">Methyltransferase</keyword>
<keyword evidence="14" id="KW-0805">Transcription regulation</keyword>
<evidence type="ECO:0000256" key="13">
    <source>
        <dbReference type="ARBA" id="ARBA00022833"/>
    </source>
</evidence>
<dbReference type="PROSITE" id="PS00031">
    <property type="entry name" value="NUCLEAR_REC_DBD_1"/>
    <property type="match status" value="1"/>
</dbReference>
<evidence type="ECO:0000256" key="18">
    <source>
        <dbReference type="ARBA" id="ARBA00023242"/>
    </source>
</evidence>
<name>A0A815J561_ADIRI</name>
<evidence type="ECO:0000256" key="7">
    <source>
        <dbReference type="ARBA" id="ARBA00022603"/>
    </source>
</evidence>
<evidence type="ECO:0000256" key="2">
    <source>
        <dbReference type="ARBA" id="ARBA00004797"/>
    </source>
</evidence>
<dbReference type="SUPFAM" id="SSF57716">
    <property type="entry name" value="Glucocorticoid receptor-like (DNA-binding domain)"/>
    <property type="match status" value="1"/>
</dbReference>
<dbReference type="Gene3D" id="3.30.50.10">
    <property type="entry name" value="Erythroid Transcription Factor GATA-1, subunit A"/>
    <property type="match status" value="1"/>
</dbReference>
<feature type="domain" description="Nuclear receptor" evidence="22">
    <location>
        <begin position="686"/>
        <end position="762"/>
    </location>
</feature>
<evidence type="ECO:0000256" key="19">
    <source>
        <dbReference type="ARBA" id="ARBA00029750"/>
    </source>
</evidence>
<dbReference type="Pfam" id="PF00105">
    <property type="entry name" value="zf-C4"/>
    <property type="match status" value="1"/>
</dbReference>
<evidence type="ECO:0000256" key="1">
    <source>
        <dbReference type="ARBA" id="ARBA00001806"/>
    </source>
</evidence>
<dbReference type="EC" id="2.1.1.290" evidence="5"/>
<evidence type="ECO:0000256" key="12">
    <source>
        <dbReference type="ARBA" id="ARBA00022771"/>
    </source>
</evidence>
<dbReference type="PROSITE" id="PS51030">
    <property type="entry name" value="NUCLEAR_REC_DBD_2"/>
    <property type="match status" value="1"/>
</dbReference>
<keyword evidence="11" id="KW-0479">Metal-binding</keyword>
<comment type="caution">
    <text evidence="23">The sequence shown here is derived from an EMBL/GenBank/DDBJ whole genome shotgun (WGS) entry which is preliminary data.</text>
</comment>
<dbReference type="Pfam" id="PF13418">
    <property type="entry name" value="Beta-prop_TYW4"/>
    <property type="match status" value="1"/>
</dbReference>
<dbReference type="InterPro" id="IPR007213">
    <property type="entry name" value="Ppm1/Ppm2/Tcmp"/>
</dbReference>
<dbReference type="PRINTS" id="PR00047">
    <property type="entry name" value="STROIDFINGER"/>
</dbReference>
<dbReference type="Proteomes" id="UP000663828">
    <property type="component" value="Unassembled WGS sequence"/>
</dbReference>
<evidence type="ECO:0000256" key="21">
    <source>
        <dbReference type="ARBA" id="ARBA00049250"/>
    </source>
</evidence>
<evidence type="ECO:0000256" key="14">
    <source>
        <dbReference type="ARBA" id="ARBA00023015"/>
    </source>
</evidence>
<dbReference type="PANTHER" id="PTHR46529">
    <property type="entry name" value="TRNA WYBUTOSINE-SYNTHESIZING PROTEIN 4"/>
    <property type="match status" value="1"/>
</dbReference>
<keyword evidence="12" id="KW-0863">Zinc-finger</keyword>
<evidence type="ECO:0000256" key="8">
    <source>
        <dbReference type="ARBA" id="ARBA00022679"/>
    </source>
</evidence>
<keyword evidence="15" id="KW-0238">DNA-binding</keyword>
<keyword evidence="17" id="KW-0675">Receptor</keyword>
<organism evidence="23 24">
    <name type="scientific">Adineta ricciae</name>
    <name type="common">Rotifer</name>
    <dbReference type="NCBI Taxonomy" id="249248"/>
    <lineage>
        <taxon>Eukaryota</taxon>
        <taxon>Metazoa</taxon>
        <taxon>Spiralia</taxon>
        <taxon>Gnathifera</taxon>
        <taxon>Rotifera</taxon>
        <taxon>Eurotatoria</taxon>
        <taxon>Bdelloidea</taxon>
        <taxon>Adinetida</taxon>
        <taxon>Adinetidae</taxon>
        <taxon>Adineta</taxon>
    </lineage>
</organism>
<evidence type="ECO:0000256" key="10">
    <source>
        <dbReference type="ARBA" id="ARBA00022694"/>
    </source>
</evidence>
<dbReference type="SUPFAM" id="SSF50965">
    <property type="entry name" value="Galactose oxidase, central domain"/>
    <property type="match status" value="1"/>
</dbReference>
<keyword evidence="13" id="KW-0862">Zinc</keyword>
<evidence type="ECO:0000313" key="24">
    <source>
        <dbReference type="Proteomes" id="UP000663828"/>
    </source>
</evidence>
<dbReference type="EMBL" id="CAJNOR010003076">
    <property type="protein sequence ID" value="CAF1374670.1"/>
    <property type="molecule type" value="Genomic_DNA"/>
</dbReference>
<comment type="similarity">
    <text evidence="3">Belongs to the methyltransferase superfamily. LCMT family.</text>
</comment>
<dbReference type="SMART" id="SM00399">
    <property type="entry name" value="ZnF_C4"/>
    <property type="match status" value="1"/>
</dbReference>
<dbReference type="GO" id="GO:0043565">
    <property type="term" value="F:sequence-specific DNA binding"/>
    <property type="evidence" value="ECO:0007669"/>
    <property type="project" value="InterPro"/>
</dbReference>
<dbReference type="InterPro" id="IPR001628">
    <property type="entry name" value="Znf_hrmn_rcpt"/>
</dbReference>
<dbReference type="Pfam" id="PF04072">
    <property type="entry name" value="LCM"/>
    <property type="match status" value="1"/>
</dbReference>
<keyword evidence="9" id="KW-0949">S-adenosyl-L-methionine</keyword>
<evidence type="ECO:0000256" key="20">
    <source>
        <dbReference type="ARBA" id="ARBA00030847"/>
    </source>
</evidence>
<dbReference type="InterPro" id="IPR015915">
    <property type="entry name" value="Kelch-typ_b-propeller"/>
</dbReference>
<dbReference type="Gene3D" id="3.40.50.150">
    <property type="entry name" value="Vaccinia Virus protein VP39"/>
    <property type="match status" value="1"/>
</dbReference>
<dbReference type="AlphaFoldDB" id="A0A815J561"/>
<evidence type="ECO:0000256" key="4">
    <source>
        <dbReference type="ARBA" id="ARBA00012155"/>
    </source>
</evidence>
<comment type="pathway">
    <text evidence="2">tRNA modification; wybutosine-tRNA(Phe) biosynthesis.</text>
</comment>
<evidence type="ECO:0000256" key="11">
    <source>
        <dbReference type="ARBA" id="ARBA00022723"/>
    </source>
</evidence>
<dbReference type="GO" id="GO:0031591">
    <property type="term" value="P:wybutosine biosynthetic process"/>
    <property type="evidence" value="ECO:0007669"/>
    <property type="project" value="TreeGrafter"/>
</dbReference>
<evidence type="ECO:0000259" key="22">
    <source>
        <dbReference type="PROSITE" id="PS51030"/>
    </source>
</evidence>
<dbReference type="InterPro" id="IPR029063">
    <property type="entry name" value="SAM-dependent_MTases_sf"/>
</dbReference>
<dbReference type="EC" id="2.3.1.231" evidence="4"/>